<dbReference type="AlphaFoldDB" id="A0A3Q0CHL1"/>
<feature type="compositionally biased region" description="Polar residues" evidence="1">
    <location>
        <begin position="243"/>
        <end position="259"/>
    </location>
</feature>
<evidence type="ECO:0000313" key="2">
    <source>
        <dbReference type="Proteomes" id="UP000886700"/>
    </source>
</evidence>
<dbReference type="Proteomes" id="UP000886700">
    <property type="component" value="Unplaced"/>
</dbReference>
<dbReference type="PANTHER" id="PTHR28557">
    <property type="entry name" value="PROTEIN SLX4IP"/>
    <property type="match status" value="1"/>
</dbReference>
<accession>A0A3Q0CHL1</accession>
<dbReference type="OrthoDB" id="9933290at2759"/>
<evidence type="ECO:0000313" key="4">
    <source>
        <dbReference type="RefSeq" id="XP_040602310.1"/>
    </source>
</evidence>
<dbReference type="Pfam" id="PF15744">
    <property type="entry name" value="UPF0492"/>
    <property type="match status" value="1"/>
</dbReference>
<dbReference type="PANTHER" id="PTHR28557:SF1">
    <property type="entry name" value="PROTEIN SLX4IP"/>
    <property type="match status" value="1"/>
</dbReference>
<evidence type="ECO:0000256" key="1">
    <source>
        <dbReference type="SAM" id="MobiDB-lite"/>
    </source>
</evidence>
<gene>
    <name evidence="3" type="primary">Slx4ip</name>
    <name evidence="4" type="synonym">LOC101831473</name>
</gene>
<sequence length="421" mass="46153">MASKKFAIKCGNFAVLVDLHIVPQGSNKDSSWFSEQKKEEVCLLLKETIDSRVKEYVGIYKQHRPSNAEFTRSSPLSLKGYGFHITAYFIKRGIHLRCIQSSQNTELRIFPDRFVVCVSQLAFGPDTWASQNEKSQHRQESVKQLGLPNGSIVTHIPISAEHLPSSRLSTCHVLSVRRTKAKSNAENKSQTSTDPVGRPSDSVIAVPRRRDASASLLSETMGQAQDDIKAAKIHQGLPVQKLENVSQTQPEDTSSQQQPHPGEWLKTGLLSRSPVCSYESASPGPKQSPRAAKTQQKRRNCGSAEDSDHRRRVSLGNDGFVPGDMMVEKSTAVSVLPALELSDTGLLLSQDLAKATAKEELHASESLSSRHLMTNNPGLVQHTSSAAIDERLATIQGGLSKRRKKLQSSSRGCSGKKNLSV</sequence>
<reference evidence="3" key="1">
    <citation type="submission" date="2025-04" db="UniProtKB">
        <authorList>
            <consortium name="RefSeq"/>
        </authorList>
    </citation>
    <scope>IDENTIFICATION</scope>
    <source>
        <tissue evidence="4">Liver</tissue>
    </source>
</reference>
<feature type="compositionally biased region" description="Polar residues" evidence="1">
    <location>
        <begin position="182"/>
        <end position="194"/>
    </location>
</feature>
<feature type="region of interest" description="Disordered" evidence="1">
    <location>
        <begin position="242"/>
        <end position="319"/>
    </location>
</feature>
<dbReference type="RefSeq" id="XP_040602310.1">
    <property type="nucleotide sequence ID" value="XM_040746376.1"/>
</dbReference>
<organism evidence="2 3">
    <name type="scientific">Mesocricetus auratus</name>
    <name type="common">Golden hamster</name>
    <dbReference type="NCBI Taxonomy" id="10036"/>
    <lineage>
        <taxon>Eukaryota</taxon>
        <taxon>Metazoa</taxon>
        <taxon>Chordata</taxon>
        <taxon>Craniata</taxon>
        <taxon>Vertebrata</taxon>
        <taxon>Euteleostomi</taxon>
        <taxon>Mammalia</taxon>
        <taxon>Eutheria</taxon>
        <taxon>Euarchontoglires</taxon>
        <taxon>Glires</taxon>
        <taxon>Rodentia</taxon>
        <taxon>Myomorpha</taxon>
        <taxon>Muroidea</taxon>
        <taxon>Cricetidae</taxon>
        <taxon>Cricetinae</taxon>
        <taxon>Mesocricetus</taxon>
    </lineage>
</organism>
<keyword evidence="2" id="KW-1185">Reference proteome</keyword>
<feature type="region of interest" description="Disordered" evidence="1">
    <location>
        <begin position="179"/>
        <end position="207"/>
    </location>
</feature>
<proteinExistence type="predicted"/>
<feature type="region of interest" description="Disordered" evidence="1">
    <location>
        <begin position="399"/>
        <end position="421"/>
    </location>
</feature>
<protein>
    <submittedName>
        <fullName evidence="3 4">Protein SLX4IP isoform X1</fullName>
    </submittedName>
</protein>
<name>A0A3Q0CHL1_MESAU</name>
<dbReference type="RefSeq" id="XP_021082040.1">
    <property type="nucleotide sequence ID" value="XM_021226381.1"/>
</dbReference>
<evidence type="ECO:0000313" key="3">
    <source>
        <dbReference type="RefSeq" id="XP_021082040.1"/>
    </source>
</evidence>
<dbReference type="InterPro" id="IPR031479">
    <property type="entry name" value="SLX4IP"/>
</dbReference>